<dbReference type="AlphaFoldDB" id="A0A8J5WUE1"/>
<feature type="compositionally biased region" description="Basic residues" evidence="1">
    <location>
        <begin position="156"/>
        <end position="165"/>
    </location>
</feature>
<evidence type="ECO:0000313" key="3">
    <source>
        <dbReference type="EMBL" id="KAG8093438.1"/>
    </source>
</evidence>
<dbReference type="EMBL" id="JAAALK010000080">
    <property type="protein sequence ID" value="KAG8093438.1"/>
    <property type="molecule type" value="Genomic_DNA"/>
</dbReference>
<keyword evidence="2" id="KW-1133">Transmembrane helix</keyword>
<organism evidence="3 4">
    <name type="scientific">Zizania palustris</name>
    <name type="common">Northern wild rice</name>
    <dbReference type="NCBI Taxonomy" id="103762"/>
    <lineage>
        <taxon>Eukaryota</taxon>
        <taxon>Viridiplantae</taxon>
        <taxon>Streptophyta</taxon>
        <taxon>Embryophyta</taxon>
        <taxon>Tracheophyta</taxon>
        <taxon>Spermatophyta</taxon>
        <taxon>Magnoliopsida</taxon>
        <taxon>Liliopsida</taxon>
        <taxon>Poales</taxon>
        <taxon>Poaceae</taxon>
        <taxon>BOP clade</taxon>
        <taxon>Oryzoideae</taxon>
        <taxon>Oryzeae</taxon>
        <taxon>Zizaniinae</taxon>
        <taxon>Zizania</taxon>
    </lineage>
</organism>
<proteinExistence type="predicted"/>
<feature type="transmembrane region" description="Helical" evidence="2">
    <location>
        <begin position="50"/>
        <end position="69"/>
    </location>
</feature>
<dbReference type="PANTHER" id="PTHR34964">
    <property type="entry name" value="MEMBRANE LIPOPROTEIN-RELATED"/>
    <property type="match status" value="1"/>
</dbReference>
<dbReference type="PROSITE" id="PS51257">
    <property type="entry name" value="PROKAR_LIPOPROTEIN"/>
    <property type="match status" value="1"/>
</dbReference>
<reference evidence="3" key="2">
    <citation type="submission" date="2021-02" db="EMBL/GenBank/DDBJ databases">
        <authorList>
            <person name="Kimball J.A."/>
            <person name="Haas M.W."/>
            <person name="Macchietto M."/>
            <person name="Kono T."/>
            <person name="Duquette J."/>
            <person name="Shao M."/>
        </authorList>
    </citation>
    <scope>NUCLEOTIDE SEQUENCE</scope>
    <source>
        <tissue evidence="3">Fresh leaf tissue</tissue>
    </source>
</reference>
<dbReference type="Proteomes" id="UP000729402">
    <property type="component" value="Unassembled WGS sequence"/>
</dbReference>
<evidence type="ECO:0000256" key="1">
    <source>
        <dbReference type="SAM" id="MobiDB-lite"/>
    </source>
</evidence>
<keyword evidence="4" id="KW-1185">Reference proteome</keyword>
<feature type="region of interest" description="Disordered" evidence="1">
    <location>
        <begin position="129"/>
        <end position="165"/>
    </location>
</feature>
<comment type="caution">
    <text evidence="3">The sequence shown here is derived from an EMBL/GenBank/DDBJ whole genome shotgun (WGS) entry which is preliminary data.</text>
</comment>
<protein>
    <submittedName>
        <fullName evidence="3">Uncharacterized protein</fullName>
    </submittedName>
</protein>
<keyword evidence="2" id="KW-0812">Transmembrane</keyword>
<accession>A0A8J5WUE1</accession>
<dbReference type="OrthoDB" id="784693at2759"/>
<evidence type="ECO:0000313" key="4">
    <source>
        <dbReference type="Proteomes" id="UP000729402"/>
    </source>
</evidence>
<evidence type="ECO:0000256" key="2">
    <source>
        <dbReference type="SAM" id="Phobius"/>
    </source>
</evidence>
<keyword evidence="2" id="KW-0472">Membrane</keyword>
<gene>
    <name evidence="3" type="ORF">GUJ93_ZPchr0012g19589</name>
</gene>
<sequence length="165" mass="17242">MGPQQRQPGSGNACVWAVATVLLLAVLAGGGCLVLYLALPPAEAPHWLPIAGLALVAFPWAFWIATCAYRCCRSSWSSSSPGEANQRVERQPSSRPAAVAPLPTNLKSAVRSPTACSGGMRRVHFGEATVLGEKGGGGDAAVEQQDDCSSVTSPTRARRPSRTRS</sequence>
<feature type="transmembrane region" description="Helical" evidence="2">
    <location>
        <begin position="12"/>
        <end position="38"/>
    </location>
</feature>
<feature type="region of interest" description="Disordered" evidence="1">
    <location>
        <begin position="76"/>
        <end position="103"/>
    </location>
</feature>
<dbReference type="PANTHER" id="PTHR34964:SF1">
    <property type="entry name" value="MEMBRANE LIPOPROTEIN"/>
    <property type="match status" value="1"/>
</dbReference>
<reference evidence="3" key="1">
    <citation type="journal article" date="2021" name="bioRxiv">
        <title>Whole Genome Assembly and Annotation of Northern Wild Rice, Zizania palustris L., Supports a Whole Genome Duplication in the Zizania Genus.</title>
        <authorList>
            <person name="Haas M."/>
            <person name="Kono T."/>
            <person name="Macchietto M."/>
            <person name="Millas R."/>
            <person name="McGilp L."/>
            <person name="Shao M."/>
            <person name="Duquette J."/>
            <person name="Hirsch C.N."/>
            <person name="Kimball J."/>
        </authorList>
    </citation>
    <scope>NUCLEOTIDE SEQUENCE</scope>
    <source>
        <tissue evidence="3">Fresh leaf tissue</tissue>
    </source>
</reference>
<name>A0A8J5WUE1_ZIZPA</name>